<organism evidence="1 2">
    <name type="scientific">Hymenobacter segetis</name>
    <dbReference type="NCBI Taxonomy" id="2025509"/>
    <lineage>
        <taxon>Bacteria</taxon>
        <taxon>Pseudomonadati</taxon>
        <taxon>Bacteroidota</taxon>
        <taxon>Cytophagia</taxon>
        <taxon>Cytophagales</taxon>
        <taxon>Hymenobacteraceae</taxon>
        <taxon>Hymenobacter</taxon>
    </lineage>
</organism>
<name>A0ABU9LYZ3_9BACT</name>
<sequence length="172" mass="19778">MPAYPFRFPLFVCVVLLFLSGLGTSCNTKHAGTHYIAGFSNLTVFIDSLVADQATIDNTLHLELMTARDTFLVKPVGQELRFPQLKDSLIQVNIWYQDWYCPIQGEMLREEYPAMYFPGRNATISITTDFAEHPVAKSGEKLQPERVFYRIKFEEEGRFFFAPLTHVNRSTK</sequence>
<proteinExistence type="predicted"/>
<dbReference type="EMBL" id="JBCEVZ010000053">
    <property type="protein sequence ID" value="MEL5995972.1"/>
    <property type="molecule type" value="Genomic_DNA"/>
</dbReference>
<reference evidence="1 2" key="1">
    <citation type="journal article" date="2018" name="Arch. Microbiol.">
        <title>Hymenobacter segetis sp. nov., isolated from soil.</title>
        <authorList>
            <person name="Ten L.N."/>
            <person name="Lim S.J."/>
            <person name="Kim B.O."/>
            <person name="Kang I.K."/>
            <person name="Jung H.Y."/>
        </authorList>
    </citation>
    <scope>NUCLEOTIDE SEQUENCE [LARGE SCALE GENOMIC DNA]</scope>
    <source>
        <strain evidence="1 2">S7-3-11</strain>
    </source>
</reference>
<protein>
    <submittedName>
        <fullName evidence="1">Uncharacterized protein</fullName>
    </submittedName>
</protein>
<dbReference type="Proteomes" id="UP001479606">
    <property type="component" value="Unassembled WGS sequence"/>
</dbReference>
<comment type="caution">
    <text evidence="1">The sequence shown here is derived from an EMBL/GenBank/DDBJ whole genome shotgun (WGS) entry which is preliminary data.</text>
</comment>
<evidence type="ECO:0000313" key="1">
    <source>
        <dbReference type="EMBL" id="MEL5995972.1"/>
    </source>
</evidence>
<dbReference type="PROSITE" id="PS51257">
    <property type="entry name" value="PROKAR_LIPOPROTEIN"/>
    <property type="match status" value="1"/>
</dbReference>
<accession>A0ABU9LYZ3</accession>
<dbReference type="RefSeq" id="WP_342300133.1">
    <property type="nucleotide sequence ID" value="NZ_JBCEVZ010000053.1"/>
</dbReference>
<gene>
    <name evidence="1" type="ORF">AAFH49_17285</name>
</gene>
<evidence type="ECO:0000313" key="2">
    <source>
        <dbReference type="Proteomes" id="UP001479606"/>
    </source>
</evidence>
<keyword evidence="2" id="KW-1185">Reference proteome</keyword>